<evidence type="ECO:0000256" key="1">
    <source>
        <dbReference type="SAM" id="MobiDB-lite"/>
    </source>
</evidence>
<evidence type="ECO:0000313" key="3">
    <source>
        <dbReference type="Proteomes" id="UP000006578"/>
    </source>
</evidence>
<protein>
    <submittedName>
        <fullName evidence="2">Uncharacterized protein</fullName>
    </submittedName>
</protein>
<organism evidence="2 3">
    <name type="scientific">Sphingopyxis alaskensis (strain DSM 13593 / LMG 18877 / RB2256)</name>
    <name type="common">Sphingomonas alaskensis</name>
    <dbReference type="NCBI Taxonomy" id="317655"/>
    <lineage>
        <taxon>Bacteria</taxon>
        <taxon>Pseudomonadati</taxon>
        <taxon>Pseudomonadota</taxon>
        <taxon>Alphaproteobacteria</taxon>
        <taxon>Sphingomonadales</taxon>
        <taxon>Sphingomonadaceae</taxon>
        <taxon>Sphingopyxis</taxon>
    </lineage>
</organism>
<feature type="region of interest" description="Disordered" evidence="1">
    <location>
        <begin position="121"/>
        <end position="150"/>
    </location>
</feature>
<reference evidence="2 3" key="1">
    <citation type="journal article" date="2009" name="Proc. Natl. Acad. Sci. U.S.A.">
        <title>The genomic basis of trophic strategy in marine bacteria.</title>
        <authorList>
            <person name="Lauro F.M."/>
            <person name="McDougald D."/>
            <person name="Thomas T."/>
            <person name="Williams T.J."/>
            <person name="Egan S."/>
            <person name="Rice S."/>
            <person name="DeMaere M.Z."/>
            <person name="Ting L."/>
            <person name="Ertan H."/>
            <person name="Johnson J."/>
            <person name="Ferriera S."/>
            <person name="Lapidus A."/>
            <person name="Anderson I."/>
            <person name="Kyrpides N."/>
            <person name="Munk A.C."/>
            <person name="Detter C."/>
            <person name="Han C.S."/>
            <person name="Brown M.V."/>
            <person name="Robb F.T."/>
            <person name="Kjelleberg S."/>
            <person name="Cavicchioli R."/>
        </authorList>
    </citation>
    <scope>NUCLEOTIDE SEQUENCE [LARGE SCALE GENOMIC DNA]</scope>
    <source>
        <strain evidence="3">DSM 13593 / LMG 18877 / RB2256</strain>
    </source>
</reference>
<gene>
    <name evidence="2" type="ordered locus">Sala_1786</name>
</gene>
<dbReference type="KEGG" id="sal:Sala_1786"/>
<dbReference type="AlphaFoldDB" id="Q1GS74"/>
<name>Q1GS74_SPHAL</name>
<sequence length="196" mass="21983">MGQTTGPSPGRRVRPFAEVSEDCSVGFRARQMQAVLHGAVRPAGSGHSAWAHIRVRPGPKARPQQGGCGQVRAHDRCHRTGWHRQGWHHVHARPRLLQPCGHDHHGEHGLRTIPATARVAPYAPPTPPSAQRVRTEAEQEREAGSRRRHSGRVPVDQLVITARTVFSILQWPRRIWTARRLPVALKMIDALVRRIE</sequence>
<evidence type="ECO:0000313" key="2">
    <source>
        <dbReference type="EMBL" id="ABF53498.1"/>
    </source>
</evidence>
<proteinExistence type="predicted"/>
<dbReference type="HOGENOM" id="CLU_1389424_0_0_5"/>
<dbReference type="Proteomes" id="UP000006578">
    <property type="component" value="Chromosome"/>
</dbReference>
<keyword evidence="3" id="KW-1185">Reference proteome</keyword>
<accession>Q1GS74</accession>
<dbReference type="EMBL" id="CP000356">
    <property type="protein sequence ID" value="ABF53498.1"/>
    <property type="molecule type" value="Genomic_DNA"/>
</dbReference>
<feature type="compositionally biased region" description="Basic and acidic residues" evidence="1">
    <location>
        <begin position="133"/>
        <end position="145"/>
    </location>
</feature>